<dbReference type="Pfam" id="PF02458">
    <property type="entry name" value="Transferase"/>
    <property type="match status" value="1"/>
</dbReference>
<sequence length="592" mass="64063">MRGRILNWRAGNAGIERFQQAKLAQTSLAQALGTSSPPEQLTRTDAAAELGSSCARGQRSAGADAAAGPGVPAHGGGARPCASAWPLLPPLGRVPPSRSHTVQLRASPARTLQRFLCPAGFAPHTLLCARNMACYSAAPKFTVRRRPAVLVAPAAPTPRELKHLSDIDQQDLLRFQVPVIQFYRRNESMGGKDPVRVIREALTKSLVPYYPFAGRLREHHGWKLAVDCTGEGVMFVEADADVGLEHFGDPLLPPFPCLEELIFDVPGSSAILNTPLLLFQVTRLACGGFILAVRLNHTMADALGLTQFLGAVAELARGAQSPSVLPVWKRDLLEGRNQQQTALVHDKSDEVSGRSSDDADTKASNTMLPLIDNAALRVRSFFFGPREIAAIRAQLPPDLQKRATKFDTIAGWIWKFRTVALAPDPDEVMQLMVVVNARGRTTAEVGIPIGYYGNAMAAPAAISTARELCTNPLSYTVELVRKAKNQVDMEYMRSTADLIALRGGQSPPITAGMYYLTDETKARFHDLDFGWGKPVYAGPAEAVPSPFPLLISFLLASKNANGEDAIVVPICLPGPAMDRLVEEMSNCTHQPM</sequence>
<evidence type="ECO:0008006" key="6">
    <source>
        <dbReference type="Google" id="ProtNLM"/>
    </source>
</evidence>
<feature type="compositionally biased region" description="Basic and acidic residues" evidence="3">
    <location>
        <begin position="344"/>
        <end position="361"/>
    </location>
</feature>
<comment type="caution">
    <text evidence="4">The sequence shown here is derived from an EMBL/GenBank/DDBJ whole genome shotgun (WGS) entry which is preliminary data.</text>
</comment>
<dbReference type="GO" id="GO:0016747">
    <property type="term" value="F:acyltransferase activity, transferring groups other than amino-acyl groups"/>
    <property type="evidence" value="ECO:0007669"/>
    <property type="project" value="UniProtKB-ARBA"/>
</dbReference>
<dbReference type="InterPro" id="IPR050898">
    <property type="entry name" value="Plant_acyltransferase"/>
</dbReference>
<evidence type="ECO:0000256" key="2">
    <source>
        <dbReference type="ARBA" id="ARBA00022679"/>
    </source>
</evidence>
<dbReference type="PANTHER" id="PTHR31147:SF66">
    <property type="entry name" value="OS05G0315700 PROTEIN"/>
    <property type="match status" value="1"/>
</dbReference>
<dbReference type="PANTHER" id="PTHR31147">
    <property type="entry name" value="ACYL TRANSFERASE 4"/>
    <property type="match status" value="1"/>
</dbReference>
<dbReference type="Gene3D" id="3.30.559.10">
    <property type="entry name" value="Chloramphenicol acetyltransferase-like domain"/>
    <property type="match status" value="2"/>
</dbReference>
<protein>
    <recommendedName>
        <fullName evidence="6">Benzyl alcohol O-benzoyltransferase</fullName>
    </recommendedName>
</protein>
<keyword evidence="5" id="KW-1185">Reference proteome</keyword>
<evidence type="ECO:0000313" key="5">
    <source>
        <dbReference type="Proteomes" id="UP000823388"/>
    </source>
</evidence>
<dbReference type="EMBL" id="CM029051">
    <property type="protein sequence ID" value="KAG2560989.1"/>
    <property type="molecule type" value="Genomic_DNA"/>
</dbReference>
<dbReference type="Proteomes" id="UP000823388">
    <property type="component" value="Chromosome 8K"/>
</dbReference>
<dbReference type="AlphaFoldDB" id="A0A8T0PK30"/>
<accession>A0A8T0PK30</accession>
<evidence type="ECO:0000256" key="3">
    <source>
        <dbReference type="SAM" id="MobiDB-lite"/>
    </source>
</evidence>
<gene>
    <name evidence="4" type="ORF">PVAP13_8KG102500</name>
</gene>
<evidence type="ECO:0000313" key="4">
    <source>
        <dbReference type="EMBL" id="KAG2560989.1"/>
    </source>
</evidence>
<reference evidence="4" key="1">
    <citation type="submission" date="2020-05" db="EMBL/GenBank/DDBJ databases">
        <title>WGS assembly of Panicum virgatum.</title>
        <authorList>
            <person name="Lovell J.T."/>
            <person name="Jenkins J."/>
            <person name="Shu S."/>
            <person name="Juenger T.E."/>
            <person name="Schmutz J."/>
        </authorList>
    </citation>
    <scope>NUCLEOTIDE SEQUENCE</scope>
    <source>
        <strain evidence="4">AP13</strain>
    </source>
</reference>
<proteinExistence type="inferred from homology"/>
<evidence type="ECO:0000256" key="1">
    <source>
        <dbReference type="ARBA" id="ARBA00009861"/>
    </source>
</evidence>
<dbReference type="InterPro" id="IPR023213">
    <property type="entry name" value="CAT-like_dom_sf"/>
</dbReference>
<dbReference type="OrthoDB" id="1628597at2759"/>
<organism evidence="4 5">
    <name type="scientific">Panicum virgatum</name>
    <name type="common">Blackwell switchgrass</name>
    <dbReference type="NCBI Taxonomy" id="38727"/>
    <lineage>
        <taxon>Eukaryota</taxon>
        <taxon>Viridiplantae</taxon>
        <taxon>Streptophyta</taxon>
        <taxon>Embryophyta</taxon>
        <taxon>Tracheophyta</taxon>
        <taxon>Spermatophyta</taxon>
        <taxon>Magnoliopsida</taxon>
        <taxon>Liliopsida</taxon>
        <taxon>Poales</taxon>
        <taxon>Poaceae</taxon>
        <taxon>PACMAD clade</taxon>
        <taxon>Panicoideae</taxon>
        <taxon>Panicodae</taxon>
        <taxon>Paniceae</taxon>
        <taxon>Panicinae</taxon>
        <taxon>Panicum</taxon>
        <taxon>Panicum sect. Hiantes</taxon>
    </lineage>
</organism>
<comment type="similarity">
    <text evidence="1">Belongs to the plant acyltransferase family.</text>
</comment>
<name>A0A8T0PK30_PANVG</name>
<feature type="region of interest" description="Disordered" evidence="3">
    <location>
        <begin position="339"/>
        <end position="362"/>
    </location>
</feature>
<keyword evidence="2" id="KW-0808">Transferase</keyword>